<dbReference type="Proteomes" id="UP001388366">
    <property type="component" value="Unassembled WGS sequence"/>
</dbReference>
<evidence type="ECO:0000313" key="3">
    <source>
        <dbReference type="Proteomes" id="UP001388366"/>
    </source>
</evidence>
<protein>
    <submittedName>
        <fullName evidence="2">Phosphotransferase</fullName>
    </submittedName>
</protein>
<evidence type="ECO:0000259" key="1">
    <source>
        <dbReference type="Pfam" id="PF01636"/>
    </source>
</evidence>
<keyword evidence="3" id="KW-1185">Reference proteome</keyword>
<feature type="domain" description="Aminoglycoside phosphotransferase" evidence="1">
    <location>
        <begin position="22"/>
        <end position="204"/>
    </location>
</feature>
<dbReference type="SUPFAM" id="SSF56112">
    <property type="entry name" value="Protein kinase-like (PK-like)"/>
    <property type="match status" value="1"/>
</dbReference>
<dbReference type="InterPro" id="IPR002575">
    <property type="entry name" value="Aminoglycoside_PTrfase"/>
</dbReference>
<dbReference type="EMBL" id="JBBMQU010000039">
    <property type="protein sequence ID" value="MEM5552476.1"/>
    <property type="molecule type" value="Genomic_DNA"/>
</dbReference>
<comment type="caution">
    <text evidence="2">The sequence shown here is derived from an EMBL/GenBank/DDBJ whole genome shotgun (WGS) entry which is preliminary data.</text>
</comment>
<dbReference type="InterPro" id="IPR011009">
    <property type="entry name" value="Kinase-like_dom_sf"/>
</dbReference>
<dbReference type="PANTHER" id="PTHR40086">
    <property type="entry name" value="PHOSPHOTRANSFERASE YTMP-RELATED"/>
    <property type="match status" value="1"/>
</dbReference>
<proteinExistence type="predicted"/>
<organism evidence="2 3">
    <name type="scientific">Pseudoalteromonas neustonica</name>
    <dbReference type="NCBI Taxonomy" id="1840331"/>
    <lineage>
        <taxon>Bacteria</taxon>
        <taxon>Pseudomonadati</taxon>
        <taxon>Pseudomonadota</taxon>
        <taxon>Gammaproteobacteria</taxon>
        <taxon>Alteromonadales</taxon>
        <taxon>Pseudoalteromonadaceae</taxon>
        <taxon>Pseudoalteromonas</taxon>
    </lineage>
</organism>
<dbReference type="Gene3D" id="3.90.1200.10">
    <property type="match status" value="1"/>
</dbReference>
<sequence length="269" mass="31495">MTDNEISGIFAAFNSRLKIFSIERLHNGLSNDNFLVRTKQHAYLLKFYREHWPTVGLSAQALFAKKQVCPELLWVDEINQFAIFEYIEGAITNNNYTPELINKLVALHHHQVVTLPMDIKQELDHYRDTSLYQHYKIIIEQTLSQVELFPRDSGFCHNDLVKENIIENLYGMFLIDFEYAKTNDVYFDLAAIVVSCELDPVEKVGLLETYQRSLPIQHRFTVSVRKLECYQLIFLLLCILWYSARSVGDKVTVLRTQLDRLINLRFSKP</sequence>
<dbReference type="Gene3D" id="3.30.200.20">
    <property type="entry name" value="Phosphorylase Kinase, domain 1"/>
    <property type="match status" value="1"/>
</dbReference>
<dbReference type="InterPro" id="IPR052077">
    <property type="entry name" value="CcrZ_PhaseVar_Mediator"/>
</dbReference>
<dbReference type="RefSeq" id="WP_342884399.1">
    <property type="nucleotide sequence ID" value="NZ_JBBMQU010000039.1"/>
</dbReference>
<reference evidence="2 3" key="1">
    <citation type="submission" date="2024-03" db="EMBL/GenBank/DDBJ databases">
        <title>Community enrichment and isolation of bacterial strains for fucoidan degradation.</title>
        <authorList>
            <person name="Sichert A."/>
        </authorList>
    </citation>
    <scope>NUCLEOTIDE SEQUENCE [LARGE SCALE GENOMIC DNA]</scope>
    <source>
        <strain evidence="2 3">AS81</strain>
    </source>
</reference>
<gene>
    <name evidence="2" type="ORF">WNY63_17255</name>
</gene>
<evidence type="ECO:0000313" key="2">
    <source>
        <dbReference type="EMBL" id="MEM5552476.1"/>
    </source>
</evidence>
<name>A0ABU9U614_9GAMM</name>
<accession>A0ABU9U614</accession>
<dbReference type="Pfam" id="PF01636">
    <property type="entry name" value="APH"/>
    <property type="match status" value="1"/>
</dbReference>
<dbReference type="PANTHER" id="PTHR40086:SF1">
    <property type="entry name" value="CELL CYCLE REGULATOR CCRZ"/>
    <property type="match status" value="1"/>
</dbReference>